<dbReference type="AlphaFoldDB" id="A0A3D9SLN6"/>
<keyword evidence="3" id="KW-0804">Transcription</keyword>
<dbReference type="PROSITE" id="PS50977">
    <property type="entry name" value="HTH_TETR_2"/>
    <property type="match status" value="1"/>
</dbReference>
<dbReference type="InterPro" id="IPR036271">
    <property type="entry name" value="Tet_transcr_reg_TetR-rel_C_sf"/>
</dbReference>
<comment type="caution">
    <text evidence="6">The sequence shown here is derived from an EMBL/GenBank/DDBJ whole genome shotgun (WGS) entry which is preliminary data.</text>
</comment>
<evidence type="ECO:0000313" key="6">
    <source>
        <dbReference type="EMBL" id="REE96768.1"/>
    </source>
</evidence>
<dbReference type="OrthoDB" id="3295174at2"/>
<feature type="DNA-binding region" description="H-T-H motif" evidence="4">
    <location>
        <begin position="39"/>
        <end position="58"/>
    </location>
</feature>
<evidence type="ECO:0000256" key="3">
    <source>
        <dbReference type="ARBA" id="ARBA00023163"/>
    </source>
</evidence>
<dbReference type="Pfam" id="PF00440">
    <property type="entry name" value="TetR_N"/>
    <property type="match status" value="1"/>
</dbReference>
<feature type="domain" description="HTH tetR-type" evidence="5">
    <location>
        <begin position="17"/>
        <end position="76"/>
    </location>
</feature>
<evidence type="ECO:0000256" key="4">
    <source>
        <dbReference type="PROSITE-ProRule" id="PRU00335"/>
    </source>
</evidence>
<proteinExistence type="predicted"/>
<dbReference type="EMBL" id="QTTT01000001">
    <property type="protein sequence ID" value="REE96768.1"/>
    <property type="molecule type" value="Genomic_DNA"/>
</dbReference>
<dbReference type="PANTHER" id="PTHR30055">
    <property type="entry name" value="HTH-TYPE TRANSCRIPTIONAL REGULATOR RUTR"/>
    <property type="match status" value="1"/>
</dbReference>
<gene>
    <name evidence="6" type="ORF">DFJ69_2215</name>
</gene>
<dbReference type="InterPro" id="IPR049445">
    <property type="entry name" value="TetR_SbtR-like_C"/>
</dbReference>
<dbReference type="GO" id="GO:0000976">
    <property type="term" value="F:transcription cis-regulatory region binding"/>
    <property type="evidence" value="ECO:0007669"/>
    <property type="project" value="TreeGrafter"/>
</dbReference>
<dbReference type="GO" id="GO:0003700">
    <property type="term" value="F:DNA-binding transcription factor activity"/>
    <property type="evidence" value="ECO:0007669"/>
    <property type="project" value="TreeGrafter"/>
</dbReference>
<dbReference type="SUPFAM" id="SSF46689">
    <property type="entry name" value="Homeodomain-like"/>
    <property type="match status" value="1"/>
</dbReference>
<dbReference type="PANTHER" id="PTHR30055:SF234">
    <property type="entry name" value="HTH-TYPE TRANSCRIPTIONAL REGULATOR BETI"/>
    <property type="match status" value="1"/>
</dbReference>
<evidence type="ECO:0000259" key="5">
    <source>
        <dbReference type="PROSITE" id="PS50977"/>
    </source>
</evidence>
<keyword evidence="1" id="KW-0805">Transcription regulation</keyword>
<sequence>MPPPRPQPRRRPRADARRNRERLLAEADTAFAEQGTHASLEGIARSAGVAIGTLYAHFPTRRALIGALLHERNETLFAHGEALLTHPSPGLALAEWVRAVIEHATAYQGLAAVLAEGVGDEASELHRSCVRMTDLGDRLLARARTAGALRRDATTGADMFALMNAAAWISEQMSGEQADRLVDLVMSGLLTTTDPVDAG</sequence>
<evidence type="ECO:0000256" key="2">
    <source>
        <dbReference type="ARBA" id="ARBA00023125"/>
    </source>
</evidence>
<evidence type="ECO:0000256" key="1">
    <source>
        <dbReference type="ARBA" id="ARBA00023015"/>
    </source>
</evidence>
<dbReference type="InterPro" id="IPR050109">
    <property type="entry name" value="HTH-type_TetR-like_transc_reg"/>
</dbReference>
<dbReference type="InterPro" id="IPR001647">
    <property type="entry name" value="HTH_TetR"/>
</dbReference>
<dbReference type="PRINTS" id="PR00455">
    <property type="entry name" value="HTHTETR"/>
</dbReference>
<dbReference type="Proteomes" id="UP000256661">
    <property type="component" value="Unassembled WGS sequence"/>
</dbReference>
<accession>A0A3D9SLN6</accession>
<dbReference type="SUPFAM" id="SSF48498">
    <property type="entry name" value="Tetracyclin repressor-like, C-terminal domain"/>
    <property type="match status" value="1"/>
</dbReference>
<keyword evidence="2 4" id="KW-0238">DNA-binding</keyword>
<organism evidence="6 7">
    <name type="scientific">Thermomonospora umbrina</name>
    <dbReference type="NCBI Taxonomy" id="111806"/>
    <lineage>
        <taxon>Bacteria</taxon>
        <taxon>Bacillati</taxon>
        <taxon>Actinomycetota</taxon>
        <taxon>Actinomycetes</taxon>
        <taxon>Streptosporangiales</taxon>
        <taxon>Thermomonosporaceae</taxon>
        <taxon>Thermomonospora</taxon>
    </lineage>
</organism>
<dbReference type="Gene3D" id="1.10.357.10">
    <property type="entry name" value="Tetracycline Repressor, domain 2"/>
    <property type="match status" value="1"/>
</dbReference>
<evidence type="ECO:0000313" key="7">
    <source>
        <dbReference type="Proteomes" id="UP000256661"/>
    </source>
</evidence>
<reference evidence="6 7" key="1">
    <citation type="submission" date="2018-08" db="EMBL/GenBank/DDBJ databases">
        <title>Sequencing the genomes of 1000 actinobacteria strains.</title>
        <authorList>
            <person name="Klenk H.-P."/>
        </authorList>
    </citation>
    <scope>NUCLEOTIDE SEQUENCE [LARGE SCALE GENOMIC DNA]</scope>
    <source>
        <strain evidence="6 7">DSM 43927</strain>
    </source>
</reference>
<name>A0A3D9SLN6_9ACTN</name>
<keyword evidence="7" id="KW-1185">Reference proteome</keyword>
<dbReference type="InterPro" id="IPR009057">
    <property type="entry name" value="Homeodomain-like_sf"/>
</dbReference>
<protein>
    <submittedName>
        <fullName evidence="6">TetR family transcriptional regulator</fullName>
    </submittedName>
</protein>
<dbReference type="Pfam" id="PF21597">
    <property type="entry name" value="TetR_C_43"/>
    <property type="match status" value="1"/>
</dbReference>
<dbReference type="RefSeq" id="WP_116022363.1">
    <property type="nucleotide sequence ID" value="NZ_QTTT01000001.1"/>
</dbReference>